<dbReference type="VEuPathDB" id="MicrosporidiaDB:ECU06_1120"/>
<protein>
    <submittedName>
        <fullName evidence="4">60S ribosomal protein l36</fullName>
    </submittedName>
</protein>
<comment type="similarity">
    <text evidence="1">Belongs to the eukaryotic ribosomal protein eL36 family.</text>
</comment>
<keyword evidence="3" id="KW-0687">Ribonucleoprotein</keyword>
<sequence length="107" mass="12222">MRACRIKIFPDPAMKNAYKKVRVRYPVKRPDVKRKQRGPRAETQESRFLAAAVADEISGLSPLEKKAISLLEAKNSNKAQKLLRKRLGSHKRAVAKVEKLARMLLEK</sequence>
<dbReference type="InterPro" id="IPR038097">
    <property type="entry name" value="Ribosomal_eL36_sf"/>
</dbReference>
<dbReference type="GO" id="GO:0005840">
    <property type="term" value="C:ribosome"/>
    <property type="evidence" value="ECO:0007669"/>
    <property type="project" value="UniProtKB-KW"/>
</dbReference>
<dbReference type="GO" id="GO:0006412">
    <property type="term" value="P:translation"/>
    <property type="evidence" value="ECO:0007669"/>
    <property type="project" value="InterPro"/>
</dbReference>
<dbReference type="GO" id="GO:1990904">
    <property type="term" value="C:ribonucleoprotein complex"/>
    <property type="evidence" value="ECO:0007669"/>
    <property type="project" value="UniProtKB-KW"/>
</dbReference>
<dbReference type="Gene3D" id="1.10.10.1760">
    <property type="entry name" value="60S ribosomal protein L36"/>
    <property type="match status" value="1"/>
</dbReference>
<dbReference type="VEuPathDB" id="MicrosporidiaDB:M970_061060"/>
<dbReference type="VEuPathDB" id="MicrosporidiaDB:AEWR_061060"/>
<organism evidence="4">
    <name type="scientific">Encephalitozoon cuniculi</name>
    <name type="common">Microsporidian parasite</name>
    <dbReference type="NCBI Taxonomy" id="6035"/>
    <lineage>
        <taxon>Eukaryota</taxon>
        <taxon>Fungi</taxon>
        <taxon>Fungi incertae sedis</taxon>
        <taxon>Microsporidia</taxon>
        <taxon>Unikaryonidae</taxon>
        <taxon>Encephalitozoon</taxon>
    </lineage>
</organism>
<dbReference type="EMBL" id="KC513609">
    <property type="protein sequence ID" value="AGE95774.1"/>
    <property type="molecule type" value="Genomic_DNA"/>
</dbReference>
<reference evidence="4" key="1">
    <citation type="journal article" date="2013" name="Eukaryot. Cell">
        <title>Extremely Reduced Levels of Heterozygosity in the Vertebrate Pathogen Encephalitozoon cuniculi.</title>
        <authorList>
            <person name="Selman M."/>
            <person name="Sak B."/>
            <person name="Kvac M."/>
            <person name="Farinelli L."/>
            <person name="Weiss L.M."/>
            <person name="Corradi N."/>
        </authorList>
    </citation>
    <scope>NUCLEOTIDE SEQUENCE</scope>
</reference>
<evidence type="ECO:0000256" key="3">
    <source>
        <dbReference type="ARBA" id="ARBA00023274"/>
    </source>
</evidence>
<dbReference type="GO" id="GO:0003735">
    <property type="term" value="F:structural constituent of ribosome"/>
    <property type="evidence" value="ECO:0007669"/>
    <property type="project" value="InterPro"/>
</dbReference>
<dbReference type="Pfam" id="PF01158">
    <property type="entry name" value="Ribosomal_L36e"/>
    <property type="match status" value="1"/>
</dbReference>
<dbReference type="VEuPathDB" id="MicrosporidiaDB:AEWD_061080"/>
<evidence type="ECO:0000256" key="2">
    <source>
        <dbReference type="ARBA" id="ARBA00022980"/>
    </source>
</evidence>
<dbReference type="VEuPathDB" id="MicrosporidiaDB:AEWQ_061050"/>
<evidence type="ECO:0000313" key="4">
    <source>
        <dbReference type="EMBL" id="AGE95774.1"/>
    </source>
</evidence>
<accession>M1JJY1</accession>
<name>M1JJY1_ENCCN</name>
<dbReference type="AlphaFoldDB" id="M1JJY1"/>
<evidence type="ECO:0000256" key="1">
    <source>
        <dbReference type="ARBA" id="ARBA00006509"/>
    </source>
</evidence>
<keyword evidence="2 4" id="KW-0689">Ribosomal protein</keyword>
<dbReference type="InterPro" id="IPR000509">
    <property type="entry name" value="Ribosomal_eL36"/>
</dbReference>
<proteinExistence type="inferred from homology"/>
<gene>
    <name evidence="4" type="ORF">ECU06_1120</name>
</gene>